<dbReference type="SMART" id="SM00697">
    <property type="entry name" value="DM8"/>
    <property type="match status" value="1"/>
</dbReference>
<accession>A0ABM5HCJ3</accession>
<proteinExistence type="predicted"/>
<name>A0ABM5HCJ3_DRORH</name>
<dbReference type="PANTHER" id="PTHR20898">
    <property type="entry name" value="DAEDALUS ON 3-RELATED-RELATED"/>
    <property type="match status" value="1"/>
</dbReference>
<organism evidence="2 3">
    <name type="scientific">Drosophila rhopaloa</name>
    <name type="common">Fruit fly</name>
    <dbReference type="NCBI Taxonomy" id="1041015"/>
    <lineage>
        <taxon>Eukaryota</taxon>
        <taxon>Metazoa</taxon>
        <taxon>Ecdysozoa</taxon>
        <taxon>Arthropoda</taxon>
        <taxon>Hexapoda</taxon>
        <taxon>Insecta</taxon>
        <taxon>Pterygota</taxon>
        <taxon>Neoptera</taxon>
        <taxon>Endopterygota</taxon>
        <taxon>Diptera</taxon>
        <taxon>Brachycera</taxon>
        <taxon>Muscomorpha</taxon>
        <taxon>Ephydroidea</taxon>
        <taxon>Drosophilidae</taxon>
        <taxon>Drosophila</taxon>
        <taxon>Sophophora</taxon>
    </lineage>
</organism>
<dbReference type="GeneID" id="108043905"/>
<reference evidence="3" key="1">
    <citation type="journal article" date="2021" name="Elife">
        <title>Highly contiguous assemblies of 101 drosophilid genomes.</title>
        <authorList>
            <person name="Kim B.Y."/>
            <person name="Wang J.R."/>
            <person name="Miller D.E."/>
            <person name="Barmina O."/>
            <person name="Delaney E."/>
            <person name="Thompson A."/>
            <person name="Comeault A.A."/>
            <person name="Peede D."/>
            <person name="D'Agostino E.R."/>
            <person name="Pelaez J."/>
            <person name="Aguilar J.M."/>
            <person name="Haji D."/>
            <person name="Matsunaga T."/>
            <person name="Armstrong E.E."/>
            <person name="Zych M."/>
            <person name="Ogawa Y."/>
            <person name="Stamenkovic-Radak M."/>
            <person name="Jelic M."/>
            <person name="Veselinovic M.S."/>
            <person name="Tanaskovic M."/>
            <person name="Eric P."/>
            <person name="Gao J.J."/>
            <person name="Katoh T.K."/>
            <person name="Toda M.J."/>
            <person name="Watabe H."/>
            <person name="Watada M."/>
            <person name="Davis J.S."/>
            <person name="Moyle L.C."/>
            <person name="Manoli G."/>
            <person name="Bertolini E."/>
            <person name="Kostal V."/>
            <person name="Hawley R.S."/>
            <person name="Takahashi A."/>
            <person name="Jones C.D."/>
            <person name="Price D.K."/>
            <person name="Whiteman N."/>
            <person name="Kopp A."/>
            <person name="Matute D.R."/>
            <person name="Petrov D.A."/>
        </authorList>
    </citation>
    <scope>NUCLEOTIDE SEQUENCE [LARGE SCALE GENOMIC DNA]</scope>
</reference>
<evidence type="ECO:0000256" key="1">
    <source>
        <dbReference type="SAM" id="SignalP"/>
    </source>
</evidence>
<feature type="chain" id="PRO_5047040392" description="MD-2-related lipid-recognition domain-containing protein" evidence="1">
    <location>
        <begin position="20"/>
        <end position="180"/>
    </location>
</feature>
<keyword evidence="3" id="KW-1185">Reference proteome</keyword>
<protein>
    <recommendedName>
        <fullName evidence="4">MD-2-related lipid-recognition domain-containing protein</fullName>
    </recommendedName>
</protein>
<reference evidence="2" key="2">
    <citation type="submission" date="2025-05" db="UniProtKB">
        <authorList>
            <consortium name="EnsemblMetazoa"/>
        </authorList>
    </citation>
    <scope>IDENTIFICATION</scope>
</reference>
<dbReference type="EnsemblMetazoa" id="XM_017122719.2">
    <property type="protein sequence ID" value="XP_016978208.2"/>
    <property type="gene ID" value="LOC108043905"/>
</dbReference>
<sequence>MGTAFRIICLILAFHIVFEQSTINASRFKFTNFVCDSVDESWISVHKCRLKAIRRDKTTLSFNGTLRKTARNIRVHGQIFKRASGFKPWLYNITIDGCRFLQRPYNAPVILVYNLFKQISNLNFTCPYEGPVYVMGFHLSGEGVPVPLPSGEYLISIKWYIDKVLILSTGIYFSFEENLS</sequence>
<dbReference type="Proteomes" id="UP001652680">
    <property type="component" value="Unassembled WGS sequence"/>
</dbReference>
<evidence type="ECO:0000313" key="2">
    <source>
        <dbReference type="EnsemblMetazoa" id="XP_016978208.2"/>
    </source>
</evidence>
<evidence type="ECO:0000313" key="3">
    <source>
        <dbReference type="Proteomes" id="UP001652680"/>
    </source>
</evidence>
<feature type="signal peptide" evidence="1">
    <location>
        <begin position="1"/>
        <end position="19"/>
    </location>
</feature>
<evidence type="ECO:0008006" key="4">
    <source>
        <dbReference type="Google" id="ProtNLM"/>
    </source>
</evidence>
<keyword evidence="1" id="KW-0732">Signal</keyword>
<dbReference type="RefSeq" id="XP_016978208.2">
    <property type="nucleotide sequence ID" value="XM_017122719.2"/>
</dbReference>
<dbReference type="Pfam" id="PF06477">
    <property type="entry name" value="DUF1091"/>
    <property type="match status" value="1"/>
</dbReference>
<dbReference type="PANTHER" id="PTHR20898:SF0">
    <property type="entry name" value="DAEDALUS ON 3-RELATED"/>
    <property type="match status" value="1"/>
</dbReference>
<dbReference type="InterPro" id="IPR010512">
    <property type="entry name" value="DUF1091"/>
</dbReference>